<sequence length="410" mass="46692">MLVADTDQFRGLNVSAHDAPRDRATAKLENSDEVGLNHSPFATGRPKLLAQPGNGGCIALREISGNILAKPRPQQESGKNNLKGEGDEEPRIWPGFDTLDEIRRSVPSVYRNKLPGLDAMVFEPHTKSFRERFLPLRLCIGVHNDKTSEVYKAGGKVWVYLRYNIDVNRSPSPQLELDFTSAGRHGQCEINRQDILDGRIDLEPAFANTQRSWLYIFALIRWYFLLASDNRLHNFLMHRIPFNVTFKRNLIQACKTYGPRQPTFDTEIKAPEYSDEDSEHEINIGAPHRKRGYKKEPGLAKVYKRDPEEAELSEEERVQRRRANNAKGRMRQTLVSQQAAMNAEVAAEFGESELPGRRGARSMVRQVKQEPKDNPSGNVYSPVKEMDTYFDTLPPDIPDYAIKRQPCDDS</sequence>
<evidence type="ECO:0000313" key="2">
    <source>
        <dbReference type="EMBL" id="PSN70641.1"/>
    </source>
</evidence>
<evidence type="ECO:0000313" key="3">
    <source>
        <dbReference type="Proteomes" id="UP000240883"/>
    </source>
</evidence>
<evidence type="ECO:0000256" key="1">
    <source>
        <dbReference type="SAM" id="MobiDB-lite"/>
    </source>
</evidence>
<gene>
    <name evidence="2" type="ORF">BS50DRAFT_570172</name>
</gene>
<feature type="region of interest" description="Disordered" evidence="1">
    <location>
        <begin position="305"/>
        <end position="331"/>
    </location>
</feature>
<reference evidence="2 3" key="1">
    <citation type="journal article" date="2018" name="Front. Microbiol.">
        <title>Genome-Wide Analysis of Corynespora cassiicola Leaf Fall Disease Putative Effectors.</title>
        <authorList>
            <person name="Lopez D."/>
            <person name="Ribeiro S."/>
            <person name="Label P."/>
            <person name="Fumanal B."/>
            <person name="Venisse J.S."/>
            <person name="Kohler A."/>
            <person name="de Oliveira R.R."/>
            <person name="Labutti K."/>
            <person name="Lipzen A."/>
            <person name="Lail K."/>
            <person name="Bauer D."/>
            <person name="Ohm R.A."/>
            <person name="Barry K.W."/>
            <person name="Spatafora J."/>
            <person name="Grigoriev I.V."/>
            <person name="Martin F.M."/>
            <person name="Pujade-Renaud V."/>
        </authorList>
    </citation>
    <scope>NUCLEOTIDE SEQUENCE [LARGE SCALE GENOMIC DNA]</scope>
    <source>
        <strain evidence="2 3">Philippines</strain>
    </source>
</reference>
<feature type="region of interest" description="Disordered" evidence="1">
    <location>
        <begin position="272"/>
        <end position="291"/>
    </location>
</feature>
<organism evidence="2 3">
    <name type="scientific">Corynespora cassiicola Philippines</name>
    <dbReference type="NCBI Taxonomy" id="1448308"/>
    <lineage>
        <taxon>Eukaryota</taxon>
        <taxon>Fungi</taxon>
        <taxon>Dikarya</taxon>
        <taxon>Ascomycota</taxon>
        <taxon>Pezizomycotina</taxon>
        <taxon>Dothideomycetes</taxon>
        <taxon>Pleosporomycetidae</taxon>
        <taxon>Pleosporales</taxon>
        <taxon>Corynesporascaceae</taxon>
        <taxon>Corynespora</taxon>
    </lineage>
</organism>
<dbReference type="EMBL" id="KZ678131">
    <property type="protein sequence ID" value="PSN70641.1"/>
    <property type="molecule type" value="Genomic_DNA"/>
</dbReference>
<name>A0A2T2NYY9_CORCC</name>
<dbReference type="AlphaFoldDB" id="A0A2T2NYY9"/>
<accession>A0A2T2NYY9</accession>
<feature type="compositionally biased region" description="Basic residues" evidence="1">
    <location>
        <begin position="319"/>
        <end position="330"/>
    </location>
</feature>
<keyword evidence="3" id="KW-1185">Reference proteome</keyword>
<feature type="region of interest" description="Disordered" evidence="1">
    <location>
        <begin position="350"/>
        <end position="387"/>
    </location>
</feature>
<dbReference type="Proteomes" id="UP000240883">
    <property type="component" value="Unassembled WGS sequence"/>
</dbReference>
<feature type="region of interest" description="Disordered" evidence="1">
    <location>
        <begin position="69"/>
        <end position="90"/>
    </location>
</feature>
<dbReference type="OrthoDB" id="3688256at2759"/>
<proteinExistence type="predicted"/>
<protein>
    <submittedName>
        <fullName evidence="2">Uncharacterized protein</fullName>
    </submittedName>
</protein>